<dbReference type="Pfam" id="PF00440">
    <property type="entry name" value="TetR_N"/>
    <property type="match status" value="1"/>
</dbReference>
<dbReference type="PANTHER" id="PTHR47506:SF1">
    <property type="entry name" value="HTH-TYPE TRANSCRIPTIONAL REGULATOR YJDC"/>
    <property type="match status" value="1"/>
</dbReference>
<dbReference type="Proteomes" id="UP000000547">
    <property type="component" value="Chromosome"/>
</dbReference>
<dbReference type="EMBL" id="CP000083">
    <property type="protein sequence ID" value="AAZ28683.1"/>
    <property type="molecule type" value="Genomic_DNA"/>
</dbReference>
<dbReference type="SUPFAM" id="SSF48498">
    <property type="entry name" value="Tetracyclin repressor-like, C-terminal domain"/>
    <property type="match status" value="1"/>
</dbReference>
<dbReference type="STRING" id="167879.CPS_1681"/>
<keyword evidence="2 4" id="KW-0238">DNA-binding</keyword>
<sequence length="198" mass="21997">MMTAGRHRSFDKDKTLEKAMLVFWKNGYPGTSLTDLTNAMGINKSSLYAAFGNKENLFNQAIEYYLNKHGVVHLAELFKTELSLKERVKNYLFSIANMLTNPDLPKGCLISQSTSEIAGCCLPENSAMNINGINQQTLLTLTEFFEEQQAGRGIDENSPKAIANYLLTLQFGLAISARNGSNLEDLKETINVSLSLFN</sequence>
<dbReference type="SUPFAM" id="SSF46689">
    <property type="entry name" value="Homeodomain-like"/>
    <property type="match status" value="1"/>
</dbReference>
<gene>
    <name evidence="6" type="ordered locus">CPS_1681</name>
</gene>
<evidence type="ECO:0000313" key="6">
    <source>
        <dbReference type="EMBL" id="AAZ28683.1"/>
    </source>
</evidence>
<dbReference type="Gene3D" id="1.10.10.60">
    <property type="entry name" value="Homeodomain-like"/>
    <property type="match status" value="1"/>
</dbReference>
<organism evidence="6 7">
    <name type="scientific">Colwellia psychrerythraea (strain 34H / ATCC BAA-681)</name>
    <name type="common">Vibrio psychroerythus</name>
    <dbReference type="NCBI Taxonomy" id="167879"/>
    <lineage>
        <taxon>Bacteria</taxon>
        <taxon>Pseudomonadati</taxon>
        <taxon>Pseudomonadota</taxon>
        <taxon>Gammaproteobacteria</taxon>
        <taxon>Alteromonadales</taxon>
        <taxon>Colwelliaceae</taxon>
        <taxon>Colwellia</taxon>
    </lineage>
</organism>
<dbReference type="PANTHER" id="PTHR47506">
    <property type="entry name" value="TRANSCRIPTIONAL REGULATORY PROTEIN"/>
    <property type="match status" value="1"/>
</dbReference>
<dbReference type="InterPro" id="IPR009057">
    <property type="entry name" value="Homeodomain-like_sf"/>
</dbReference>
<dbReference type="PROSITE" id="PS50977">
    <property type="entry name" value="HTH_TETR_2"/>
    <property type="match status" value="1"/>
</dbReference>
<dbReference type="GO" id="GO:0003677">
    <property type="term" value="F:DNA binding"/>
    <property type="evidence" value="ECO:0007669"/>
    <property type="project" value="UniProtKB-UniRule"/>
</dbReference>
<evidence type="ECO:0000256" key="3">
    <source>
        <dbReference type="ARBA" id="ARBA00023163"/>
    </source>
</evidence>
<keyword evidence="3" id="KW-0804">Transcription</keyword>
<evidence type="ECO:0000256" key="2">
    <source>
        <dbReference type="ARBA" id="ARBA00023125"/>
    </source>
</evidence>
<proteinExistence type="predicted"/>
<name>Q484U6_COLP3</name>
<dbReference type="Gene3D" id="1.10.357.10">
    <property type="entry name" value="Tetracycline Repressor, domain 2"/>
    <property type="match status" value="1"/>
</dbReference>
<protein>
    <submittedName>
        <fullName evidence="6">Transcriptional regulator, TetR family</fullName>
    </submittedName>
</protein>
<dbReference type="InterPro" id="IPR001647">
    <property type="entry name" value="HTH_TetR"/>
</dbReference>
<feature type="DNA-binding region" description="H-T-H motif" evidence="4">
    <location>
        <begin position="32"/>
        <end position="51"/>
    </location>
</feature>
<evidence type="ECO:0000313" key="7">
    <source>
        <dbReference type="Proteomes" id="UP000000547"/>
    </source>
</evidence>
<reference evidence="6" key="1">
    <citation type="journal article" date="2005" name="Proc. Natl. Acad. Sci. U.S.A.">
        <title>The psychrophilic lifestyle as revealed by the genome sequence of Colwellia psychrerythraea 34H through genomic and proteomic analyses.</title>
        <authorList>
            <person name="Methe B.A."/>
            <person name="Nelson K.E."/>
            <person name="Deming J.W."/>
            <person name="Momen B."/>
            <person name="Melamud E."/>
            <person name="Zhang X."/>
            <person name="Moult J."/>
            <person name="Madupu R."/>
            <person name="Nelson W.C."/>
            <person name="Dodson R.J."/>
            <person name="Brinkac L.M."/>
            <person name="Daugherty S.C."/>
            <person name="Durkin A.S."/>
            <person name="DeBoy R.T."/>
            <person name="Kolonay J.F."/>
            <person name="Sullivan S.A."/>
            <person name="Zhou L."/>
            <person name="Davidsen T.M."/>
            <person name="Wu M."/>
            <person name="Huston A.L."/>
            <person name="Lewis M."/>
            <person name="Weaver B."/>
            <person name="Weidman J.F."/>
            <person name="Khouri H."/>
            <person name="Utterback T.R."/>
            <person name="Feldblyum T.V."/>
            <person name="Fraser C.M."/>
        </authorList>
    </citation>
    <scope>NUCLEOTIDE SEQUENCE [LARGE SCALE GENOMIC DNA]</scope>
    <source>
        <strain evidence="6">34H</strain>
    </source>
</reference>
<keyword evidence="1" id="KW-0805">Transcription regulation</keyword>
<feature type="domain" description="HTH tetR-type" evidence="5">
    <location>
        <begin position="9"/>
        <end position="69"/>
    </location>
</feature>
<accession>Q484U6</accession>
<dbReference type="AlphaFoldDB" id="Q484U6"/>
<evidence type="ECO:0000259" key="5">
    <source>
        <dbReference type="PROSITE" id="PS50977"/>
    </source>
</evidence>
<dbReference type="InterPro" id="IPR036271">
    <property type="entry name" value="Tet_transcr_reg_TetR-rel_C_sf"/>
</dbReference>
<evidence type="ECO:0000256" key="4">
    <source>
        <dbReference type="PROSITE-ProRule" id="PRU00335"/>
    </source>
</evidence>
<dbReference type="HOGENOM" id="CLU_069356_28_0_6"/>
<dbReference type="KEGG" id="cps:CPS_1681"/>
<evidence type="ECO:0000256" key="1">
    <source>
        <dbReference type="ARBA" id="ARBA00023015"/>
    </source>
</evidence>